<reference evidence="1" key="1">
    <citation type="submission" date="2021-02" db="EMBL/GenBank/DDBJ databases">
        <authorList>
            <person name="Nowell W R."/>
        </authorList>
    </citation>
    <scope>NUCLEOTIDE SEQUENCE</scope>
</reference>
<sequence length="163" mass="19150">MWMLHCELNESKPFHKLDDEIQTFIRQRRPKLQTDTRMSILSQGEEDNRRAALRSYRDVRMSIDHGAQRSKTSIVELSPDQAHTSAEDLSTAREPSRVSLAPLFHGIKKTLLLCQRRLKKKTKLMRKYEITPVRSMADVDAELALLQRRFDSLERIMDDRMKL</sequence>
<evidence type="ECO:0000313" key="2">
    <source>
        <dbReference type="Proteomes" id="UP000663865"/>
    </source>
</evidence>
<dbReference type="AlphaFoldDB" id="A0A817XPL2"/>
<dbReference type="EMBL" id="CAJNYV010000607">
    <property type="protein sequence ID" value="CAF3370639.1"/>
    <property type="molecule type" value="Genomic_DNA"/>
</dbReference>
<gene>
    <name evidence="1" type="ORF">KIK155_LOCUS5361</name>
</gene>
<accession>A0A817XPL2</accession>
<evidence type="ECO:0000313" key="1">
    <source>
        <dbReference type="EMBL" id="CAF3370639.1"/>
    </source>
</evidence>
<name>A0A817XPL2_9BILA</name>
<organism evidence="1 2">
    <name type="scientific">Rotaria socialis</name>
    <dbReference type="NCBI Taxonomy" id="392032"/>
    <lineage>
        <taxon>Eukaryota</taxon>
        <taxon>Metazoa</taxon>
        <taxon>Spiralia</taxon>
        <taxon>Gnathifera</taxon>
        <taxon>Rotifera</taxon>
        <taxon>Eurotatoria</taxon>
        <taxon>Bdelloidea</taxon>
        <taxon>Philodinida</taxon>
        <taxon>Philodinidae</taxon>
        <taxon>Rotaria</taxon>
    </lineage>
</organism>
<comment type="caution">
    <text evidence="1">The sequence shown here is derived from an EMBL/GenBank/DDBJ whole genome shotgun (WGS) entry which is preliminary data.</text>
</comment>
<dbReference type="Proteomes" id="UP000663865">
    <property type="component" value="Unassembled WGS sequence"/>
</dbReference>
<protein>
    <submittedName>
        <fullName evidence="1">Uncharacterized protein</fullName>
    </submittedName>
</protein>
<proteinExistence type="predicted"/>